<reference evidence="2" key="1">
    <citation type="submission" date="2020-02" db="EMBL/GenBank/DDBJ databases">
        <title>Genomic and physiological characterization of two novel Nitrospinaceae genera.</title>
        <authorList>
            <person name="Mueller A.J."/>
            <person name="Jung M.-Y."/>
            <person name="Strachan C.R."/>
            <person name="Herbold C.W."/>
            <person name="Kirkegaard R.H."/>
            <person name="Daims H."/>
        </authorList>
    </citation>
    <scope>NUCLEOTIDE SEQUENCE [LARGE SCALE GENOMIC DNA]</scope>
</reference>
<gene>
    <name evidence="1" type="ORF">G3M78_05980</name>
</gene>
<dbReference type="EMBL" id="CP048620">
    <property type="protein sequence ID" value="QPJ64957.1"/>
    <property type="molecule type" value="Genomic_DNA"/>
</dbReference>
<dbReference type="InterPro" id="IPR038763">
    <property type="entry name" value="DHH_sf"/>
</dbReference>
<sequence length="401" mass="44731">MTEKLPQTGDVWENNLARAVAIFEDHDSFLFGGDIDPDSVGSMMSLSLYLVKIGKRAGILISENLGDNLDYFEKIIAYNGIEVLRNVEDIKKSGSSYEALVFCDTANTKLVPFFAELSEHVLPQNPIIVEIDHHFGADSEQIREDSAHLFREANANTEIIGELLNKLKSRNPSFPAPFEQRNILLGLITGLLGDTVGGRVVHYRKDFDSWLEILGGALEKNTRLRSATPDRPGDTKWSKFSSPKEILQYLDKLTDEQQKCLDRMESRISIQDGLGVLNILNSTYGEVADCCREYNSDWFSELLATLVNLVPEKSGKVGAVVFNGKNAEGADCIFMKFRRAVDYDGFDLRTAEDLIRSTFNSHYMGGGGHAGAVSFRVSPHDESQFLASFQKITDFVHSNLK</sequence>
<dbReference type="Gene3D" id="3.90.1640.10">
    <property type="entry name" value="inorganic pyrophosphatase (n-terminal core)"/>
    <property type="match status" value="1"/>
</dbReference>
<dbReference type="SUPFAM" id="SSF64182">
    <property type="entry name" value="DHH phosphoesterases"/>
    <property type="match status" value="1"/>
</dbReference>
<dbReference type="Proteomes" id="UP000594464">
    <property type="component" value="Chromosome"/>
</dbReference>
<evidence type="ECO:0000313" key="2">
    <source>
        <dbReference type="Proteomes" id="UP000594464"/>
    </source>
</evidence>
<dbReference type="AlphaFoldDB" id="A0A7T0C226"/>
<name>A0A7T0C226_9BACT</name>
<protein>
    <recommendedName>
        <fullName evidence="3">DHH family phosphoesterase</fullName>
    </recommendedName>
</protein>
<evidence type="ECO:0008006" key="3">
    <source>
        <dbReference type="Google" id="ProtNLM"/>
    </source>
</evidence>
<organism evidence="1 2">
    <name type="scientific">Candidatus Nitrohelix vancouverensis</name>
    <dbReference type="NCBI Taxonomy" id="2705534"/>
    <lineage>
        <taxon>Bacteria</taxon>
        <taxon>Pseudomonadati</taxon>
        <taxon>Nitrospinota/Tectimicrobiota group</taxon>
        <taxon>Nitrospinota</taxon>
        <taxon>Nitrospinia</taxon>
        <taxon>Nitrospinales</taxon>
        <taxon>Nitrospinaceae</taxon>
        <taxon>Candidatus Nitrohelix</taxon>
    </lineage>
</organism>
<accession>A0A7T0C226</accession>
<proteinExistence type="predicted"/>
<evidence type="ECO:0000313" key="1">
    <source>
        <dbReference type="EMBL" id="QPJ64957.1"/>
    </source>
</evidence>
<dbReference type="KEGG" id="nva:G3M78_05980"/>